<protein>
    <recommendedName>
        <fullName evidence="1">PAS fold-2 domain-containing protein</fullName>
    </recommendedName>
</protein>
<reference evidence="2" key="1">
    <citation type="submission" date="2023-05" db="EMBL/GenBank/DDBJ databases">
        <title>Nepenthes gracilis genome sequencing.</title>
        <authorList>
            <person name="Fukushima K."/>
        </authorList>
    </citation>
    <scope>NUCLEOTIDE SEQUENCE</scope>
    <source>
        <strain evidence="2">SING2019-196</strain>
    </source>
</reference>
<evidence type="ECO:0000313" key="2">
    <source>
        <dbReference type="EMBL" id="GMH23938.1"/>
    </source>
</evidence>
<proteinExistence type="predicted"/>
<evidence type="ECO:0000259" key="1">
    <source>
        <dbReference type="Pfam" id="PF08446"/>
    </source>
</evidence>
<name>A0AAD3Y003_NEPGR</name>
<feature type="domain" description="PAS fold-2" evidence="1">
    <location>
        <begin position="29"/>
        <end position="73"/>
    </location>
</feature>
<dbReference type="EMBL" id="BSYO01000027">
    <property type="protein sequence ID" value="GMH23938.1"/>
    <property type="molecule type" value="Genomic_DNA"/>
</dbReference>
<dbReference type="InterPro" id="IPR035965">
    <property type="entry name" value="PAS-like_dom_sf"/>
</dbReference>
<dbReference type="InterPro" id="IPR013654">
    <property type="entry name" value="PAS_2"/>
</dbReference>
<dbReference type="Proteomes" id="UP001279734">
    <property type="component" value="Unassembled WGS sequence"/>
</dbReference>
<organism evidence="2 3">
    <name type="scientific">Nepenthes gracilis</name>
    <name type="common">Slender pitcher plant</name>
    <dbReference type="NCBI Taxonomy" id="150966"/>
    <lineage>
        <taxon>Eukaryota</taxon>
        <taxon>Viridiplantae</taxon>
        <taxon>Streptophyta</taxon>
        <taxon>Embryophyta</taxon>
        <taxon>Tracheophyta</taxon>
        <taxon>Spermatophyta</taxon>
        <taxon>Magnoliopsida</taxon>
        <taxon>eudicotyledons</taxon>
        <taxon>Gunneridae</taxon>
        <taxon>Pentapetalae</taxon>
        <taxon>Caryophyllales</taxon>
        <taxon>Nepenthaceae</taxon>
        <taxon>Nepenthes</taxon>
    </lineage>
</organism>
<dbReference type="PANTHER" id="PTHR47876:SF3">
    <property type="entry name" value="PHYTOCHROME 1"/>
    <property type="match status" value="1"/>
</dbReference>
<dbReference type="AlphaFoldDB" id="A0AAD3Y003"/>
<comment type="caution">
    <text evidence="2">The sequence shown here is derived from an EMBL/GenBank/DDBJ whole genome shotgun (WGS) entry which is preliminary data.</text>
</comment>
<keyword evidence="3" id="KW-1185">Reference proteome</keyword>
<dbReference type="PANTHER" id="PTHR47876">
    <property type="entry name" value="OS08G0260000 PROTEIN"/>
    <property type="match status" value="1"/>
</dbReference>
<dbReference type="GO" id="GO:0006355">
    <property type="term" value="P:regulation of DNA-templated transcription"/>
    <property type="evidence" value="ECO:0007669"/>
    <property type="project" value="InterPro"/>
</dbReference>
<gene>
    <name evidence="2" type="ORF">Nepgr_025781</name>
</gene>
<accession>A0AAD3Y003</accession>
<evidence type="ECO:0000313" key="3">
    <source>
        <dbReference type="Proteomes" id="UP001279734"/>
    </source>
</evidence>
<dbReference type="Pfam" id="PF08446">
    <property type="entry name" value="PAS_2"/>
    <property type="match status" value="1"/>
</dbReference>
<dbReference type="SUPFAM" id="SSF55785">
    <property type="entry name" value="PYP-like sensor domain (PAS domain)"/>
    <property type="match status" value="1"/>
</dbReference>
<dbReference type="Gene3D" id="3.30.450.20">
    <property type="entry name" value="PAS domain"/>
    <property type="match status" value="1"/>
</dbReference>
<sequence>MSERLVNYSSSTDFNVSTSITSDPTTISAYLQKTQRGSLIQSFGCLIAADEKTFGVLTYSDNALELLNLAPHVVPNIEQREALAFGTDI</sequence>